<dbReference type="PANTHER" id="PTHR34109">
    <property type="entry name" value="BNAUNNG04460D PROTEIN-RELATED"/>
    <property type="match status" value="1"/>
</dbReference>
<dbReference type="OrthoDB" id="9795306at2"/>
<dbReference type="PANTHER" id="PTHR34109:SF1">
    <property type="entry name" value="VOC DOMAIN-CONTAINING PROTEIN"/>
    <property type="match status" value="1"/>
</dbReference>
<dbReference type="Proteomes" id="UP000198638">
    <property type="component" value="Unassembled WGS sequence"/>
</dbReference>
<feature type="domain" description="VOC" evidence="1">
    <location>
        <begin position="11"/>
        <end position="136"/>
    </location>
</feature>
<dbReference type="AlphaFoldDB" id="A0A1H4F2R7"/>
<gene>
    <name evidence="2" type="ORF">SAMN05192564_10477</name>
</gene>
<keyword evidence="3" id="KW-1185">Reference proteome</keyword>
<name>A0A1H4F2R7_9BURK</name>
<dbReference type="Gene3D" id="3.30.720.110">
    <property type="match status" value="1"/>
</dbReference>
<evidence type="ECO:0000313" key="3">
    <source>
        <dbReference type="Proteomes" id="UP000198638"/>
    </source>
</evidence>
<dbReference type="SUPFAM" id="SSF54593">
    <property type="entry name" value="Glyoxalase/Bleomycin resistance protein/Dihydroxybiphenyl dioxygenase"/>
    <property type="match status" value="1"/>
</dbReference>
<dbReference type="STRING" id="83784.SAMN05192564_10477"/>
<dbReference type="InterPro" id="IPR029068">
    <property type="entry name" value="Glyas_Bleomycin-R_OHBP_Dase"/>
</dbReference>
<accession>A0A1H4F2R7</accession>
<protein>
    <submittedName>
        <fullName evidence="2">Uncharacterized conserved protein PhnB, glyoxalase superfamily</fullName>
    </submittedName>
</protein>
<dbReference type="InterPro" id="IPR037523">
    <property type="entry name" value="VOC_core"/>
</dbReference>
<dbReference type="RefSeq" id="WP_090534057.1">
    <property type="nucleotide sequence ID" value="NZ_FNRQ01000004.1"/>
</dbReference>
<evidence type="ECO:0000313" key="2">
    <source>
        <dbReference type="EMBL" id="SEA91511.1"/>
    </source>
</evidence>
<sequence length="158" mass="17031">MSTSVKPVPEGMHSITPHLICAGAADAIEFYKKAFNAVELVRMAGPDGKLMHASLRIGDAAIMLVDEAPDYHMVGPKTLKGTPVTIHLYVEDADAVMQQAAAAGATITMPAADMFWGDRYGQLEDPFGHRWSVATHKRDVTPEEMKDAMSRMASGQGC</sequence>
<proteinExistence type="predicted"/>
<organism evidence="2 3">
    <name type="scientific">Paraburkholderia sartisoli</name>
    <dbReference type="NCBI Taxonomy" id="83784"/>
    <lineage>
        <taxon>Bacteria</taxon>
        <taxon>Pseudomonadati</taxon>
        <taxon>Pseudomonadota</taxon>
        <taxon>Betaproteobacteria</taxon>
        <taxon>Burkholderiales</taxon>
        <taxon>Burkholderiaceae</taxon>
        <taxon>Paraburkholderia</taxon>
    </lineage>
</organism>
<dbReference type="PROSITE" id="PS51819">
    <property type="entry name" value="VOC"/>
    <property type="match status" value="1"/>
</dbReference>
<dbReference type="InterPro" id="IPR004360">
    <property type="entry name" value="Glyas_Fos-R_dOase_dom"/>
</dbReference>
<evidence type="ECO:0000259" key="1">
    <source>
        <dbReference type="PROSITE" id="PS51819"/>
    </source>
</evidence>
<dbReference type="Pfam" id="PF00903">
    <property type="entry name" value="Glyoxalase"/>
    <property type="match status" value="1"/>
</dbReference>
<reference evidence="3" key="1">
    <citation type="submission" date="2016-10" db="EMBL/GenBank/DDBJ databases">
        <authorList>
            <person name="Varghese N."/>
            <person name="Submissions S."/>
        </authorList>
    </citation>
    <scope>NUCLEOTIDE SEQUENCE [LARGE SCALE GENOMIC DNA]</scope>
    <source>
        <strain evidence="3">LMG 24000</strain>
    </source>
</reference>
<dbReference type="EMBL" id="FNRQ01000004">
    <property type="protein sequence ID" value="SEA91511.1"/>
    <property type="molecule type" value="Genomic_DNA"/>
</dbReference>
<dbReference type="Gene3D" id="3.30.720.120">
    <property type="match status" value="1"/>
</dbReference>
<dbReference type="CDD" id="cd07246">
    <property type="entry name" value="VOC_like"/>
    <property type="match status" value="1"/>
</dbReference>